<reference evidence="3 4" key="1">
    <citation type="submission" date="2013-12" db="EMBL/GenBank/DDBJ databases">
        <authorList>
            <person name="Wang R."/>
            <person name="Li Y."/>
            <person name="Zheng H."/>
            <person name="Xin J."/>
        </authorList>
    </citation>
    <scope>NUCLEOTIDE SEQUENCE [LARGE SCALE GENOMIC DNA]</scope>
    <source>
        <strain evidence="3 4">87001</strain>
    </source>
</reference>
<protein>
    <submittedName>
        <fullName evidence="3">Lipoprotein</fullName>
    </submittedName>
</protein>
<dbReference type="PROSITE" id="PS51257">
    <property type="entry name" value="PROKAR_LIPOPROTEIN"/>
    <property type="match status" value="1"/>
</dbReference>
<keyword evidence="4" id="KW-1185">Reference proteome</keyword>
<dbReference type="Proteomes" id="UP000031910">
    <property type="component" value="Chromosome"/>
</dbReference>
<evidence type="ECO:0000256" key="1">
    <source>
        <dbReference type="SAM" id="MobiDB-lite"/>
    </source>
</evidence>
<dbReference type="EMBL" id="CP006959">
    <property type="protein sequence ID" value="AJK51614.1"/>
    <property type="molecule type" value="Genomic_DNA"/>
</dbReference>
<dbReference type="NCBIfam" id="NF038029">
    <property type="entry name" value="LP_plasma"/>
    <property type="match status" value="1"/>
</dbReference>
<feature type="compositionally biased region" description="Basic and acidic residues" evidence="1">
    <location>
        <begin position="33"/>
        <end position="45"/>
    </location>
</feature>
<feature type="signal peptide" evidence="2">
    <location>
        <begin position="1"/>
        <end position="21"/>
    </location>
</feature>
<keyword evidence="3" id="KW-0449">Lipoprotein</keyword>
<feature type="compositionally biased region" description="Basic and acidic residues" evidence="1">
    <location>
        <begin position="77"/>
        <end position="88"/>
    </location>
</feature>
<feature type="region of interest" description="Disordered" evidence="1">
    <location>
        <begin position="27"/>
        <end position="95"/>
    </location>
</feature>
<gene>
    <name evidence="3" type="ORF">MCCG_0667</name>
</gene>
<dbReference type="InterPro" id="IPR054816">
    <property type="entry name" value="Lipoprotein_mollicutes-type_CS"/>
</dbReference>
<feature type="chain" id="PRO_5040277027" evidence="2">
    <location>
        <begin position="22"/>
        <end position="159"/>
    </location>
</feature>
<keyword evidence="2" id="KW-0732">Signal</keyword>
<dbReference type="NCBIfam" id="NF045726">
    <property type="entry name" value="XXplasma_LP"/>
    <property type="match status" value="1"/>
</dbReference>
<dbReference type="RefSeq" id="WP_165885220.1">
    <property type="nucleotide sequence ID" value="NZ_CP006959.1"/>
</dbReference>
<name>A0A9N7AY84_MYCCC</name>
<dbReference type="AlphaFoldDB" id="A0A9N7AY84"/>
<organism evidence="3 4">
    <name type="scientific">Mycoplasma capricolum subsp. capripneumoniae 87001</name>
    <dbReference type="NCBI Taxonomy" id="1124992"/>
    <lineage>
        <taxon>Bacteria</taxon>
        <taxon>Bacillati</taxon>
        <taxon>Mycoplasmatota</taxon>
        <taxon>Mollicutes</taxon>
        <taxon>Mycoplasmataceae</taxon>
        <taxon>Mycoplasma</taxon>
    </lineage>
</organism>
<proteinExistence type="predicted"/>
<evidence type="ECO:0000256" key="2">
    <source>
        <dbReference type="SAM" id="SignalP"/>
    </source>
</evidence>
<dbReference type="Gene3D" id="1.20.120.330">
    <property type="entry name" value="Nucleotidyltransferases domain 2"/>
    <property type="match status" value="1"/>
</dbReference>
<evidence type="ECO:0000313" key="3">
    <source>
        <dbReference type="EMBL" id="AJK51614.1"/>
    </source>
</evidence>
<dbReference type="KEGG" id="mcai:MCCG_0667"/>
<accession>A0A9N7AY84</accession>
<feature type="compositionally biased region" description="Basic and acidic residues" evidence="1">
    <location>
        <begin position="53"/>
        <end position="63"/>
    </location>
</feature>
<sequence length="159" mass="17609">MKKLLTLLGSIGMVASTAAVAVACTDRGTNADSKIDNNGESKKPSGGENSESQPHRETEKDGEMQGDQANPKTPTDAAKEKELNDAKEAVAAAQKKVDEAKQALEKATPDKKEAARKVVIKAEEDLKLAKENLDKLQKKNTYIIINNRFFRYKYWCRWL</sequence>
<evidence type="ECO:0000313" key="4">
    <source>
        <dbReference type="Proteomes" id="UP000031910"/>
    </source>
</evidence>